<protein>
    <submittedName>
        <fullName evidence="2">Uncharacterized protein</fullName>
    </submittedName>
</protein>
<feature type="compositionally biased region" description="Basic and acidic residues" evidence="1">
    <location>
        <begin position="49"/>
        <end position="99"/>
    </location>
</feature>
<reference evidence="2" key="1">
    <citation type="submission" date="2019-08" db="EMBL/GenBank/DDBJ databases">
        <title>The genome of the North American firefly Photinus pyralis.</title>
        <authorList>
            <consortium name="Photinus pyralis genome working group"/>
            <person name="Fallon T.R."/>
            <person name="Sander Lower S.E."/>
            <person name="Weng J.-K."/>
        </authorList>
    </citation>
    <scope>NUCLEOTIDE SEQUENCE</scope>
    <source>
        <strain evidence="2">TRF0915ILg1</strain>
        <tissue evidence="2">Whole body</tissue>
    </source>
</reference>
<evidence type="ECO:0000313" key="3">
    <source>
        <dbReference type="Proteomes" id="UP000801492"/>
    </source>
</evidence>
<dbReference type="EMBL" id="VTPC01001827">
    <property type="protein sequence ID" value="KAF2901161.1"/>
    <property type="molecule type" value="Genomic_DNA"/>
</dbReference>
<evidence type="ECO:0000313" key="2">
    <source>
        <dbReference type="EMBL" id="KAF2901161.1"/>
    </source>
</evidence>
<dbReference type="OrthoDB" id="6801923at2759"/>
<feature type="region of interest" description="Disordered" evidence="1">
    <location>
        <begin position="47"/>
        <end position="119"/>
    </location>
</feature>
<proteinExistence type="predicted"/>
<dbReference type="Proteomes" id="UP000801492">
    <property type="component" value="Unassembled WGS sequence"/>
</dbReference>
<gene>
    <name evidence="2" type="ORF">ILUMI_05037</name>
</gene>
<dbReference type="AlphaFoldDB" id="A0A8K0DD47"/>
<accession>A0A8K0DD47</accession>
<evidence type="ECO:0000256" key="1">
    <source>
        <dbReference type="SAM" id="MobiDB-lite"/>
    </source>
</evidence>
<keyword evidence="3" id="KW-1185">Reference proteome</keyword>
<comment type="caution">
    <text evidence="2">The sequence shown here is derived from an EMBL/GenBank/DDBJ whole genome shotgun (WGS) entry which is preliminary data.</text>
</comment>
<organism evidence="2 3">
    <name type="scientific">Ignelater luminosus</name>
    <name type="common">Cucubano</name>
    <name type="synonym">Pyrophorus luminosus</name>
    <dbReference type="NCBI Taxonomy" id="2038154"/>
    <lineage>
        <taxon>Eukaryota</taxon>
        <taxon>Metazoa</taxon>
        <taxon>Ecdysozoa</taxon>
        <taxon>Arthropoda</taxon>
        <taxon>Hexapoda</taxon>
        <taxon>Insecta</taxon>
        <taxon>Pterygota</taxon>
        <taxon>Neoptera</taxon>
        <taxon>Endopterygota</taxon>
        <taxon>Coleoptera</taxon>
        <taxon>Polyphaga</taxon>
        <taxon>Elateriformia</taxon>
        <taxon>Elateroidea</taxon>
        <taxon>Elateridae</taxon>
        <taxon>Agrypninae</taxon>
        <taxon>Pyrophorini</taxon>
        <taxon>Ignelater</taxon>
    </lineage>
</organism>
<sequence>MSNASDKWATQLHTALERLKQSEVECARVAANYAKFESIIHKRSTKLQLSEHSESITNKSELESLYKTEPKSAEGVRRKSIKTEQKPRLAASRHGERPTLKKQPLNKKPNEDAVASFEQAQTSQIQKRIKQYCKNNESIEELSRKFVTEKKKFLIHLEKFNSDSWKIQKSRNSVLEKLTVHMNAT</sequence>
<name>A0A8K0DD47_IGNLU</name>